<proteinExistence type="inferred from homology"/>
<comment type="caution">
    <text evidence="3">The sequence shown here is derived from an EMBL/GenBank/DDBJ whole genome shotgun (WGS) entry which is preliminary data.</text>
</comment>
<dbReference type="Proteomes" id="UP000494165">
    <property type="component" value="Unassembled WGS sequence"/>
</dbReference>
<dbReference type="SUPFAM" id="SSF52129">
    <property type="entry name" value="Caspase-like"/>
    <property type="match status" value="1"/>
</dbReference>
<dbReference type="PROSITE" id="PS50208">
    <property type="entry name" value="CASPASE_P20"/>
    <property type="match status" value="1"/>
</dbReference>
<dbReference type="EMBL" id="CADEPI010000324">
    <property type="protein sequence ID" value="CAB3383796.1"/>
    <property type="molecule type" value="Genomic_DNA"/>
</dbReference>
<dbReference type="InterPro" id="IPR015917">
    <property type="entry name" value="Pept_C14A"/>
</dbReference>
<dbReference type="Gene3D" id="3.40.50.1460">
    <property type="match status" value="1"/>
</dbReference>
<keyword evidence="4" id="KW-1185">Reference proteome</keyword>
<evidence type="ECO:0000259" key="2">
    <source>
        <dbReference type="PROSITE" id="PS50208"/>
    </source>
</evidence>
<accession>A0A8S1E0M5</accession>
<evidence type="ECO:0000313" key="4">
    <source>
        <dbReference type="Proteomes" id="UP000494165"/>
    </source>
</evidence>
<comment type="similarity">
    <text evidence="1">Belongs to the peptidase C14A family.</text>
</comment>
<organism evidence="3 4">
    <name type="scientific">Cloeon dipterum</name>
    <dbReference type="NCBI Taxonomy" id="197152"/>
    <lineage>
        <taxon>Eukaryota</taxon>
        <taxon>Metazoa</taxon>
        <taxon>Ecdysozoa</taxon>
        <taxon>Arthropoda</taxon>
        <taxon>Hexapoda</taxon>
        <taxon>Insecta</taxon>
        <taxon>Pterygota</taxon>
        <taxon>Palaeoptera</taxon>
        <taxon>Ephemeroptera</taxon>
        <taxon>Pisciforma</taxon>
        <taxon>Baetidae</taxon>
        <taxon>Cloeon</taxon>
    </lineage>
</organism>
<dbReference type="AlphaFoldDB" id="A0A8S1E0M5"/>
<sequence>MKKPAKLGFFQSFQDGKFVTQRAESVWVLAVHYDFKFNEEKHPASSKKFFNEHFRNGDDVDVGNLRKTFEERRNCNFYDFLSPTKEKLLELLADKDQLLQLFECKDLPDVFVLFFLSHGNENGVIYSDHCDKDGLIVSFTTDEIFQSLESLTGLEKCLKLVNFGPCRGLLDDAKYDSENEYENYDNRNSCRITFEPAMHNLVVFYSTVETTEAVRAKTGSWFVWNICSYLNLMREDEPLIIALTSIQWRIHNESQSCRMGNKLFLGQTPEVKILSQDSLFFFYKNEKPVVCQPSPKDALRRLPVKKIRRDELYSWQSDKSQNLRGRRAFILSTPTADDITNRLVDTLRQNLQFETSARKLSMSAIKLYFHDVLKLEPDVGCVLTCVFSQKIASFGHFARIYGPKIDKWIGKPKLFFLVDVEQQAFQTENISLKRCEYKISATNHSGWLVVILRDKKQFERLLKILDGDELKRGKSLQELLTPLLLISSTKKSNILLNSTLQYLLDFPVWPRIFVKPDFKFKLDENSSEQNFSFDQLLQEAKITLKESRVWILSSVAGAGKTTILKEIAFELKQAEFHVLNVIMLQKHRLYFETCFKMKLTVGLRAKELSFSSMDSMKFALITEKKKSEEECSHFLRNFKGGNILENPLHLSLLAECEGEDNLYRIYEKVVKRKTKQCLEMQNEGNTVAEWRIEKTLKLHRLIASRFISGGCLIGQGVNKEDLEKLNGFGIATYINGMA</sequence>
<evidence type="ECO:0000313" key="3">
    <source>
        <dbReference type="EMBL" id="CAB3383796.1"/>
    </source>
</evidence>
<dbReference type="InterPro" id="IPR029030">
    <property type="entry name" value="Caspase-like_dom_sf"/>
</dbReference>
<dbReference type="GO" id="GO:0004197">
    <property type="term" value="F:cysteine-type endopeptidase activity"/>
    <property type="evidence" value="ECO:0007669"/>
    <property type="project" value="InterPro"/>
</dbReference>
<reference evidence="3 4" key="1">
    <citation type="submission" date="2020-04" db="EMBL/GenBank/DDBJ databases">
        <authorList>
            <person name="Alioto T."/>
            <person name="Alioto T."/>
            <person name="Gomez Garrido J."/>
        </authorList>
    </citation>
    <scope>NUCLEOTIDE SEQUENCE [LARGE SCALE GENOMIC DNA]</scope>
</reference>
<protein>
    <recommendedName>
        <fullName evidence="2">Caspase family p20 domain-containing protein</fullName>
    </recommendedName>
</protein>
<dbReference type="OrthoDB" id="7721339at2759"/>
<name>A0A8S1E0M5_9INSE</name>
<gene>
    <name evidence="3" type="ORF">CLODIP_2_CD03477</name>
</gene>
<dbReference type="Pfam" id="PF00656">
    <property type="entry name" value="Peptidase_C14"/>
    <property type="match status" value="1"/>
</dbReference>
<dbReference type="SMART" id="SM00115">
    <property type="entry name" value="CASc"/>
    <property type="match status" value="1"/>
</dbReference>
<feature type="domain" description="Caspase family p20" evidence="2">
    <location>
        <begin position="45"/>
        <end position="168"/>
    </location>
</feature>
<dbReference type="InterPro" id="IPR001309">
    <property type="entry name" value="Pept_C14_p20"/>
</dbReference>
<dbReference type="GO" id="GO:0006508">
    <property type="term" value="P:proteolysis"/>
    <property type="evidence" value="ECO:0007669"/>
    <property type="project" value="InterPro"/>
</dbReference>
<evidence type="ECO:0000256" key="1">
    <source>
        <dbReference type="ARBA" id="ARBA00010134"/>
    </source>
</evidence>
<dbReference type="InterPro" id="IPR011600">
    <property type="entry name" value="Pept_C14_caspase"/>
</dbReference>